<evidence type="ECO:0000313" key="5">
    <source>
        <dbReference type="EMBL" id="RSZ60174.1"/>
    </source>
</evidence>
<keyword evidence="3" id="KW-1133">Transmembrane helix</keyword>
<accession>A0A430HRN1</accession>
<reference evidence="5 6" key="1">
    <citation type="submission" date="2018-12" db="EMBL/GenBank/DDBJ databases">
        <authorList>
            <person name="Yang E."/>
        </authorList>
    </citation>
    <scope>NUCLEOTIDE SEQUENCE [LARGE SCALE GENOMIC DNA]</scope>
    <source>
        <strain evidence="5 6">SOD</strain>
    </source>
</reference>
<feature type="region of interest" description="Disordered" evidence="2">
    <location>
        <begin position="301"/>
        <end position="321"/>
    </location>
</feature>
<evidence type="ECO:0000256" key="1">
    <source>
        <dbReference type="ARBA" id="ARBA00008918"/>
    </source>
</evidence>
<dbReference type="EMBL" id="RXLQ01000002">
    <property type="protein sequence ID" value="RSZ60174.1"/>
    <property type="molecule type" value="Genomic_DNA"/>
</dbReference>
<dbReference type="SUPFAM" id="SSF55961">
    <property type="entry name" value="Bet v1-like"/>
    <property type="match status" value="1"/>
</dbReference>
<dbReference type="CDD" id="cd07817">
    <property type="entry name" value="SRPBCC_8"/>
    <property type="match status" value="1"/>
</dbReference>
<organism evidence="5 6">
    <name type="scientific">Massilia atriviolacea</name>
    <dbReference type="NCBI Taxonomy" id="2495579"/>
    <lineage>
        <taxon>Bacteria</taxon>
        <taxon>Pseudomonadati</taxon>
        <taxon>Pseudomonadota</taxon>
        <taxon>Betaproteobacteria</taxon>
        <taxon>Burkholderiales</taxon>
        <taxon>Oxalobacteraceae</taxon>
        <taxon>Telluria group</taxon>
        <taxon>Massilia</taxon>
    </lineage>
</organism>
<dbReference type="Proteomes" id="UP000278085">
    <property type="component" value="Unassembled WGS sequence"/>
</dbReference>
<dbReference type="OrthoDB" id="9797595at2"/>
<feature type="domain" description="Coenzyme Q-binding protein COQ10 START" evidence="4">
    <location>
        <begin position="173"/>
        <end position="294"/>
    </location>
</feature>
<dbReference type="RefSeq" id="WP_126072589.1">
    <property type="nucleotide sequence ID" value="NZ_CP051166.1"/>
</dbReference>
<dbReference type="AlphaFoldDB" id="A0A430HRN1"/>
<protein>
    <submittedName>
        <fullName evidence="5">SRPBCC family protein</fullName>
    </submittedName>
</protein>
<dbReference type="InterPro" id="IPR047137">
    <property type="entry name" value="ORF3"/>
</dbReference>
<evidence type="ECO:0000313" key="6">
    <source>
        <dbReference type="Proteomes" id="UP000278085"/>
    </source>
</evidence>
<evidence type="ECO:0000256" key="3">
    <source>
        <dbReference type="SAM" id="Phobius"/>
    </source>
</evidence>
<evidence type="ECO:0000256" key="2">
    <source>
        <dbReference type="SAM" id="MobiDB-lite"/>
    </source>
</evidence>
<feature type="transmembrane region" description="Helical" evidence="3">
    <location>
        <begin position="12"/>
        <end position="28"/>
    </location>
</feature>
<evidence type="ECO:0000259" key="4">
    <source>
        <dbReference type="Pfam" id="PF03364"/>
    </source>
</evidence>
<dbReference type="InterPro" id="IPR005031">
    <property type="entry name" value="COQ10_START"/>
</dbReference>
<dbReference type="PANTHER" id="PTHR33824">
    <property type="entry name" value="POLYKETIDE CYCLASE/DEHYDRASE AND LIPID TRANSPORT SUPERFAMILY PROTEIN"/>
    <property type="match status" value="1"/>
</dbReference>
<gene>
    <name evidence="5" type="ORF">EJB06_03305</name>
</gene>
<comment type="similarity">
    <text evidence="1">Belongs to the ribosome association toxin RatA family.</text>
</comment>
<dbReference type="PANTHER" id="PTHR33824:SF7">
    <property type="entry name" value="POLYKETIDE CYCLASE_DEHYDRASE AND LIPID TRANSPORT SUPERFAMILY PROTEIN"/>
    <property type="match status" value="1"/>
</dbReference>
<proteinExistence type="inferred from homology"/>
<name>A0A430HRN1_9BURK</name>
<keyword evidence="3" id="KW-0472">Membrane</keyword>
<keyword evidence="3" id="KW-0812">Transmembrane</keyword>
<keyword evidence="6" id="KW-1185">Reference proteome</keyword>
<dbReference type="Pfam" id="PF03364">
    <property type="entry name" value="Polyketide_cyc"/>
    <property type="match status" value="1"/>
</dbReference>
<sequence length="321" mass="34326">MKQRSQHDLHLGIWLGGAALGALAMYMMDPDRGAPRRALSGTRLRQLGRQGGDVLDKVVRKVGARAHAKLAERAGDMASAAGAGSPDGGRRQAQAGTAMTGPDERRRSLVGRSWWPSAMRNGAMPGRRMPLAMVMGLAGAALLMRAMRSGAPPGLARGQTRSGLVTIERCVRIDVPPEQVYELWASYDNFPRFMANVLEVRELGNRRSHWLVKGPAGSEVGFDTVLTEQLRPRRLAWHSLPGAEVEQAASVQFEASGGGTLATVRLSYRPPAGALGKAVATLFGGDPERALEEDLGRMKNLLEGTSTPRAAAQSGDRPPLA</sequence>
<dbReference type="Gene3D" id="3.30.530.20">
    <property type="match status" value="1"/>
</dbReference>
<dbReference type="InterPro" id="IPR023393">
    <property type="entry name" value="START-like_dom_sf"/>
</dbReference>
<comment type="caution">
    <text evidence="5">The sequence shown here is derived from an EMBL/GenBank/DDBJ whole genome shotgun (WGS) entry which is preliminary data.</text>
</comment>
<feature type="region of interest" description="Disordered" evidence="2">
    <location>
        <begin position="71"/>
        <end position="110"/>
    </location>
</feature>